<evidence type="ECO:0000313" key="2">
    <source>
        <dbReference type="EMBL" id="PQJ62519.1"/>
    </source>
</evidence>
<name>A0A2S7VK82_PHOAN</name>
<dbReference type="InterPro" id="IPR014729">
    <property type="entry name" value="Rossmann-like_a/b/a_fold"/>
</dbReference>
<evidence type="ECO:0000259" key="1">
    <source>
        <dbReference type="Pfam" id="PF02698"/>
    </source>
</evidence>
<dbReference type="Pfam" id="PF02698">
    <property type="entry name" value="DUF218"/>
    <property type="match status" value="1"/>
</dbReference>
<dbReference type="InterPro" id="IPR051599">
    <property type="entry name" value="Cell_Envelope_Assoc"/>
</dbReference>
<dbReference type="AlphaFoldDB" id="A0A2S7VK82"/>
<dbReference type="Gene3D" id="3.40.50.620">
    <property type="entry name" value="HUPs"/>
    <property type="match status" value="1"/>
</dbReference>
<comment type="caution">
    <text evidence="2">The sequence shown here is derived from an EMBL/GenBank/DDBJ whole genome shotgun (WGS) entry which is preliminary data.</text>
</comment>
<organism evidence="2 3">
    <name type="scientific">Photobacterium angustum</name>
    <dbReference type="NCBI Taxonomy" id="661"/>
    <lineage>
        <taxon>Bacteria</taxon>
        <taxon>Pseudomonadati</taxon>
        <taxon>Pseudomonadota</taxon>
        <taxon>Gammaproteobacteria</taxon>
        <taxon>Vibrionales</taxon>
        <taxon>Vibrionaceae</taxon>
        <taxon>Photobacterium</taxon>
    </lineage>
</organism>
<feature type="domain" description="DUF218" evidence="1">
    <location>
        <begin position="26"/>
        <end position="146"/>
    </location>
</feature>
<dbReference type="OrthoDB" id="2216870at2"/>
<reference evidence="2 3" key="1">
    <citation type="submission" date="2016-12" db="EMBL/GenBank/DDBJ databases">
        <title>Diversity of luminous bacteria.</title>
        <authorList>
            <person name="Yoshizawa S."/>
            <person name="Kogure K."/>
        </authorList>
    </citation>
    <scope>NUCLEOTIDE SEQUENCE [LARGE SCALE GENOMIC DNA]</scope>
    <source>
        <strain evidence="2 3">LC1-200</strain>
    </source>
</reference>
<dbReference type="PANTHER" id="PTHR30336">
    <property type="entry name" value="INNER MEMBRANE PROTEIN, PROBABLE PERMEASE"/>
    <property type="match status" value="1"/>
</dbReference>
<protein>
    <recommendedName>
        <fullName evidence="1">DUF218 domain-containing protein</fullName>
    </recommendedName>
</protein>
<dbReference type="RefSeq" id="WP_105062323.1">
    <property type="nucleotide sequence ID" value="NZ_MSCJ01000003.1"/>
</dbReference>
<dbReference type="InterPro" id="IPR003848">
    <property type="entry name" value="DUF218"/>
</dbReference>
<proteinExistence type="predicted"/>
<dbReference type="CDD" id="cd06259">
    <property type="entry name" value="YdcF-like"/>
    <property type="match status" value="1"/>
</dbReference>
<gene>
    <name evidence="2" type="ORF">BTO08_20025</name>
</gene>
<sequence length="221" mass="25171">MPKRIYELATIIWDYHQLNHEIVKSDCIFVLGSNDERVAERAVELYKQGLAPYIIFSGGVGELTEGLFNTSEAEHFAKIALDMGVPKEAILIEPESTNTGENVLFTRRLLQQKELSPQSFILVQKPFMERRTLATFEQQWPNMQAIVTSPAINFDDYANDTISFGDLINVMVGDLQRIRFYPERGFSTPQSIPNEVWDAFERLVSYGFDQHLSTELTALAS</sequence>
<dbReference type="GO" id="GO:0005886">
    <property type="term" value="C:plasma membrane"/>
    <property type="evidence" value="ECO:0007669"/>
    <property type="project" value="TreeGrafter"/>
</dbReference>
<evidence type="ECO:0000313" key="3">
    <source>
        <dbReference type="Proteomes" id="UP000238730"/>
    </source>
</evidence>
<dbReference type="EMBL" id="MSCJ01000003">
    <property type="protein sequence ID" value="PQJ62519.1"/>
    <property type="molecule type" value="Genomic_DNA"/>
</dbReference>
<dbReference type="Proteomes" id="UP000238730">
    <property type="component" value="Unassembled WGS sequence"/>
</dbReference>
<accession>A0A2S7VK82</accession>
<dbReference type="PANTHER" id="PTHR30336:SF20">
    <property type="entry name" value="DUF218 DOMAIN-CONTAINING PROTEIN"/>
    <property type="match status" value="1"/>
</dbReference>